<protein>
    <recommendedName>
        <fullName evidence="4">Amine oxidase domain-containing protein</fullName>
    </recommendedName>
</protein>
<proteinExistence type="predicted"/>
<keyword evidence="1" id="KW-0812">Transmembrane</keyword>
<dbReference type="OrthoDB" id="5977668at2759"/>
<keyword evidence="1" id="KW-0472">Membrane</keyword>
<sequence>AYRILTANPKVPRDTPQLHALRSFEYEKTSVFTHTDSTLLPRDRGTWRSINIAVSAERSSGKKEETGEGKGFRNQPMASIWMNHMQNHFSGTEDVFQTVNPLVFPDPASTLTSSWFERVIVTNKSMAGLNDLDLEQGTNNIWFVGSYAYPGIPLLEGCAVSAKRVAEALGAPAPWEAATGRRRNKYGLGDGQVRGKLRETYFSVGVREDKQGPAFCGRAFDIVLKTTGPLLCRCPAPLWMALNGTWIAVIAAFIWSSSLLCAVIARVSAIRDEAGTKSKLKVKIC</sequence>
<organism evidence="2 3">
    <name type="scientific">Olpidium bornovanus</name>
    <dbReference type="NCBI Taxonomy" id="278681"/>
    <lineage>
        <taxon>Eukaryota</taxon>
        <taxon>Fungi</taxon>
        <taxon>Fungi incertae sedis</taxon>
        <taxon>Olpidiomycota</taxon>
        <taxon>Olpidiomycotina</taxon>
        <taxon>Olpidiomycetes</taxon>
        <taxon>Olpidiales</taxon>
        <taxon>Olpidiaceae</taxon>
        <taxon>Olpidium</taxon>
    </lineage>
</organism>
<keyword evidence="3" id="KW-1185">Reference proteome</keyword>
<evidence type="ECO:0000256" key="1">
    <source>
        <dbReference type="SAM" id="Phobius"/>
    </source>
</evidence>
<comment type="caution">
    <text evidence="2">The sequence shown here is derived from an EMBL/GenBank/DDBJ whole genome shotgun (WGS) entry which is preliminary data.</text>
</comment>
<name>A0A8H8A0G0_9FUNG</name>
<gene>
    <name evidence="2" type="ORF">BJ554DRAFT_3781</name>
</gene>
<dbReference type="AlphaFoldDB" id="A0A8H8A0G0"/>
<dbReference type="EMBL" id="JAEFCI010001689">
    <property type="protein sequence ID" value="KAG5462732.1"/>
    <property type="molecule type" value="Genomic_DNA"/>
</dbReference>
<evidence type="ECO:0000313" key="2">
    <source>
        <dbReference type="EMBL" id="KAG5462732.1"/>
    </source>
</evidence>
<accession>A0A8H8A0G0</accession>
<feature type="transmembrane region" description="Helical" evidence="1">
    <location>
        <begin position="238"/>
        <end position="265"/>
    </location>
</feature>
<reference evidence="2 3" key="1">
    <citation type="journal article" name="Sci. Rep.">
        <title>Genome-scale phylogenetic analyses confirm Olpidium as the closest living zoosporic fungus to the non-flagellated, terrestrial fungi.</title>
        <authorList>
            <person name="Chang Y."/>
            <person name="Rochon D."/>
            <person name="Sekimoto S."/>
            <person name="Wang Y."/>
            <person name="Chovatia M."/>
            <person name="Sandor L."/>
            <person name="Salamov A."/>
            <person name="Grigoriev I.V."/>
            <person name="Stajich J.E."/>
            <person name="Spatafora J.W."/>
        </authorList>
    </citation>
    <scope>NUCLEOTIDE SEQUENCE [LARGE SCALE GENOMIC DNA]</scope>
    <source>
        <strain evidence="2">S191</strain>
    </source>
</reference>
<feature type="non-terminal residue" evidence="2">
    <location>
        <position position="1"/>
    </location>
</feature>
<evidence type="ECO:0008006" key="4">
    <source>
        <dbReference type="Google" id="ProtNLM"/>
    </source>
</evidence>
<keyword evidence="1" id="KW-1133">Transmembrane helix</keyword>
<evidence type="ECO:0000313" key="3">
    <source>
        <dbReference type="Proteomes" id="UP000673691"/>
    </source>
</evidence>
<dbReference type="Proteomes" id="UP000673691">
    <property type="component" value="Unassembled WGS sequence"/>
</dbReference>